<dbReference type="InterPro" id="IPR018970">
    <property type="entry name" value="Xul5P/Fru6P_PKetolase_N"/>
</dbReference>
<evidence type="ECO:0000256" key="3">
    <source>
        <dbReference type="ARBA" id="ARBA00023052"/>
    </source>
</evidence>
<keyword evidence="8" id="KW-1185">Reference proteome</keyword>
<dbReference type="InterPro" id="IPR018969">
    <property type="entry name" value="Xul5P/Fru6P_PKetolase_C"/>
</dbReference>
<evidence type="ECO:0000259" key="5">
    <source>
        <dbReference type="Pfam" id="PF09363"/>
    </source>
</evidence>
<evidence type="ECO:0000313" key="8">
    <source>
        <dbReference type="Proteomes" id="UP000005940"/>
    </source>
</evidence>
<organism evidence="7 8">
    <name type="scientific">Streptomyces tsukubensis (strain DSM 42081 / NBRC 108919 / NRRL 18488 / 9993)</name>
    <dbReference type="NCBI Taxonomy" id="1114943"/>
    <lineage>
        <taxon>Bacteria</taxon>
        <taxon>Bacillati</taxon>
        <taxon>Actinomycetota</taxon>
        <taxon>Actinomycetes</taxon>
        <taxon>Kitasatosporales</taxon>
        <taxon>Streptomycetaceae</taxon>
        <taxon>Streptomyces</taxon>
    </lineage>
</organism>
<dbReference type="GO" id="GO:0005975">
    <property type="term" value="P:carbohydrate metabolic process"/>
    <property type="evidence" value="ECO:0007669"/>
    <property type="project" value="InterPro"/>
</dbReference>
<dbReference type="RefSeq" id="WP_006348259.1">
    <property type="nucleotide sequence ID" value="NZ_CP029159.1"/>
</dbReference>
<dbReference type="InterPro" id="IPR009014">
    <property type="entry name" value="Transketo_C/PFOR_II"/>
</dbReference>
<reference evidence="7 8" key="1">
    <citation type="journal article" date="2012" name="J. Bacteriol.">
        <title>Draft genome of Streptomyces tsukubaensis NRRL 18488, the producer of the clinically important immunosuppressant tacrolimus (FK506).</title>
        <authorList>
            <person name="Barreiro C."/>
            <person name="Prieto C."/>
            <person name="Sola-Landa A."/>
            <person name="Solera E."/>
            <person name="Martinez-Castro M."/>
            <person name="Perez-Redondo R."/>
            <person name="Garcia-Estrada C."/>
            <person name="Aparicio J.F."/>
            <person name="Fernandez-Martinez L.T."/>
            <person name="Santos-Aberturas J."/>
            <person name="Salehi-Najafabadi Z."/>
            <person name="Rodriguez-Garcia A."/>
            <person name="Tauch A."/>
            <person name="Martin J.F."/>
        </authorList>
    </citation>
    <scope>NUCLEOTIDE SEQUENCE [LARGE SCALE GENOMIC DNA]</scope>
    <source>
        <strain evidence="8">DSM 42081 / NBRC 108919 / NRRL 18488 / 9993</strain>
    </source>
</reference>
<dbReference type="InterPro" id="IPR005593">
    <property type="entry name" value="Xul5P/Fru6P_PKetolase"/>
</dbReference>
<evidence type="ECO:0000259" key="6">
    <source>
        <dbReference type="Pfam" id="PF09364"/>
    </source>
</evidence>
<dbReference type="PANTHER" id="PTHR31273">
    <property type="entry name" value="PHOSPHOKETOLASE-RELATED"/>
    <property type="match status" value="1"/>
</dbReference>
<dbReference type="GO" id="GO:0016832">
    <property type="term" value="F:aldehyde-lyase activity"/>
    <property type="evidence" value="ECO:0007669"/>
    <property type="project" value="InterPro"/>
</dbReference>
<accession>I2N1G3</accession>
<dbReference type="Pfam" id="PF09363">
    <property type="entry name" value="XFP_C"/>
    <property type="match status" value="1"/>
</dbReference>
<sequence length="680" mass="72423">MPDSALLADALWRAICYASVCQIHLRDNVLLRRRLTTRHVKERPSGHWGTVPGTAWALSHLALATGRPDGVDLVPLLGAGHAGVVQLSAAWVTGELGRVRPRFSPDAEGLRQLARSFPDVEGIGAEVHPALPAGAFLGGRIGGCLAFAQGAALDSPGRIVVPVIGDGECETPTTAASWPAQRLLPHAPVLPLVHVNGFRMAARSLLGAMDDDTLRSYFGGFGWEAQVVHITGSLADHTAFGAALGNAVESTLDRRPTALVMRCVKGWSGPASLAGRGLLGTPELHKTPLISPRTEPEHLTQLALWLASYRPADLFDEKGRPKGMLAEAVAETRWGSLPSPLPMPRSTTVSGGRATTFTDAVAGVVRKHGAHGDFLLVSPDELASNRLAELADEPWAHELLAEEVLLEWLAGWTASGRRGVLVSYEAFAPLFTSGLVGHIKQRRLVGAQGRPSLNLLLTSYGWHNVHTHGDPSLATALLALCAPAVRVLTPADPARAATVLDDAFDSFDRVNLVVAGKHSRTVHPADPIAEEHQRGLAMWAHLSDEGEPDLTVITAGDIPAAVATDAVGHVRHRHRCRVRVVNLLDLTVLGDPSLWPRGLNAQEIDHYLGAHAPVLVLTLGHPAAVWGLLAGRLRRPVDVIGWHEPAGPLSQERLARTLGMDRAGVARAAGVLLAAREVVR</sequence>
<evidence type="ECO:0000256" key="2">
    <source>
        <dbReference type="ARBA" id="ARBA00005623"/>
    </source>
</evidence>
<dbReference type="Gene3D" id="3.40.50.970">
    <property type="match status" value="2"/>
</dbReference>
<dbReference type="GO" id="GO:0000287">
    <property type="term" value="F:magnesium ion binding"/>
    <property type="evidence" value="ECO:0007669"/>
    <property type="project" value="UniProtKB-ARBA"/>
</dbReference>
<proteinExistence type="inferred from homology"/>
<comment type="cofactor">
    <cofactor evidence="1">
        <name>thiamine diphosphate</name>
        <dbReference type="ChEBI" id="CHEBI:58937"/>
    </cofactor>
</comment>
<feature type="domain" description="Xylulose 5-phosphate/Fructose 6-phosphate phosphoketolase C-terminal" evidence="5">
    <location>
        <begin position="529"/>
        <end position="644"/>
    </location>
</feature>
<dbReference type="Proteomes" id="UP000005940">
    <property type="component" value="Chromosome"/>
</dbReference>
<dbReference type="Pfam" id="PF09364">
    <property type="entry name" value="XFP_N"/>
    <property type="match status" value="1"/>
</dbReference>
<feature type="domain" description="Xylulose 5-phosphate/Fructose 6-phosphate phosphoketolase N-terminal" evidence="6">
    <location>
        <begin position="9"/>
        <end position="329"/>
    </location>
</feature>
<dbReference type="PANTHER" id="PTHR31273:SF0">
    <property type="entry name" value="PHOSPHOKETOLASE-RELATED"/>
    <property type="match status" value="1"/>
</dbReference>
<dbReference type="Gene3D" id="3.40.50.920">
    <property type="match status" value="1"/>
</dbReference>
<protein>
    <submittedName>
        <fullName evidence="7">Uncharacterized protein</fullName>
    </submittedName>
</protein>
<gene>
    <name evidence="7" type="ORF">STSU_018810</name>
</gene>
<evidence type="ECO:0000256" key="1">
    <source>
        <dbReference type="ARBA" id="ARBA00001964"/>
    </source>
</evidence>
<keyword evidence="3" id="KW-0786">Thiamine pyrophosphate</keyword>
<name>I2N1G3_STRT9</name>
<dbReference type="EMBL" id="CP029159">
    <property type="protein sequence ID" value="QKM68914.1"/>
    <property type="molecule type" value="Genomic_DNA"/>
</dbReference>
<dbReference type="SUPFAM" id="SSF52518">
    <property type="entry name" value="Thiamin diphosphate-binding fold (THDP-binding)"/>
    <property type="match status" value="2"/>
</dbReference>
<comment type="similarity">
    <text evidence="2">Belongs to the XFP family.</text>
</comment>
<dbReference type="Pfam" id="PF03894">
    <property type="entry name" value="XFP"/>
    <property type="match status" value="1"/>
</dbReference>
<dbReference type="AlphaFoldDB" id="I2N1G3"/>
<keyword evidence="4" id="KW-0456">Lyase</keyword>
<evidence type="ECO:0000256" key="4">
    <source>
        <dbReference type="ARBA" id="ARBA00023239"/>
    </source>
</evidence>
<dbReference type="PROSITE" id="PS60003">
    <property type="entry name" value="PHOSPHOKETOLASE_2"/>
    <property type="match status" value="1"/>
</dbReference>
<dbReference type="InterPro" id="IPR029061">
    <property type="entry name" value="THDP-binding"/>
</dbReference>
<dbReference type="InterPro" id="IPR019789">
    <property type="entry name" value="Xul5P/Fru6P_PKetolase_ThDP_BS"/>
</dbReference>
<evidence type="ECO:0000313" key="7">
    <source>
        <dbReference type="EMBL" id="QKM68914.1"/>
    </source>
</evidence>